<dbReference type="PANTHER" id="PTHR11079:SF202">
    <property type="entry name" value="TRNA-SPECIFIC ADENOSINE DEAMINASE"/>
    <property type="match status" value="1"/>
</dbReference>
<evidence type="ECO:0000256" key="2">
    <source>
        <dbReference type="ARBA" id="ARBA00022833"/>
    </source>
</evidence>
<dbReference type="CDD" id="cd01285">
    <property type="entry name" value="nucleoside_deaminase"/>
    <property type="match status" value="1"/>
</dbReference>
<dbReference type="EMBL" id="CP003263">
    <property type="protein sequence ID" value="AGC66848.1"/>
    <property type="molecule type" value="Genomic_DNA"/>
</dbReference>
<dbReference type="GO" id="GO:0008270">
    <property type="term" value="F:zinc ion binding"/>
    <property type="evidence" value="ECO:0007669"/>
    <property type="project" value="InterPro"/>
</dbReference>
<reference evidence="4 5" key="1">
    <citation type="journal article" date="2013" name="Environ. Microbiol.">
        <title>The nutrient supplying capabilities of Uzinura, an endosymbiont of armoured scale insects.</title>
        <authorList>
            <person name="Sabree Z.L."/>
            <person name="Huang C.Y."/>
            <person name="Okusu A."/>
            <person name="Moran N.A."/>
            <person name="Normark B.B."/>
        </authorList>
    </citation>
    <scope>NUCLEOTIDE SEQUENCE [LARGE SCALE GENOMIC DNA]</scope>
    <source>
        <strain evidence="4 5">ASNER</strain>
    </source>
</reference>
<dbReference type="STRING" id="1133592.ASNER_074"/>
<name>L7VMQ9_9FLAO</name>
<evidence type="ECO:0000313" key="5">
    <source>
        <dbReference type="Proteomes" id="UP000011174"/>
    </source>
</evidence>
<dbReference type="GO" id="GO:0052717">
    <property type="term" value="F:tRNA-specific adenosine-34 deaminase activity"/>
    <property type="evidence" value="ECO:0007669"/>
    <property type="project" value="UniProtKB-EC"/>
</dbReference>
<dbReference type="PANTHER" id="PTHR11079">
    <property type="entry name" value="CYTOSINE DEAMINASE FAMILY MEMBER"/>
    <property type="match status" value="1"/>
</dbReference>
<dbReference type="InterPro" id="IPR016193">
    <property type="entry name" value="Cytidine_deaminase-like"/>
</dbReference>
<dbReference type="Proteomes" id="UP000011174">
    <property type="component" value="Chromosome"/>
</dbReference>
<dbReference type="Pfam" id="PF14437">
    <property type="entry name" value="MafB19-deam"/>
    <property type="match status" value="1"/>
</dbReference>
<accession>L7VMQ9</accession>
<dbReference type="InterPro" id="IPR016192">
    <property type="entry name" value="APOBEC/CMP_deaminase_Zn-bd"/>
</dbReference>
<feature type="domain" description="CMP/dCMP-type deaminase" evidence="3">
    <location>
        <begin position="3"/>
        <end position="134"/>
    </location>
</feature>
<dbReference type="GO" id="GO:0002100">
    <property type="term" value="P:tRNA wobble adenosine to inosine editing"/>
    <property type="evidence" value="ECO:0007669"/>
    <property type="project" value="InterPro"/>
</dbReference>
<dbReference type="SUPFAM" id="SSF53927">
    <property type="entry name" value="Cytidine deaminase-like"/>
    <property type="match status" value="1"/>
</dbReference>
<dbReference type="KEGG" id="udi:ASNER_074"/>
<proteinExistence type="predicted"/>
<dbReference type="Gene3D" id="3.40.140.10">
    <property type="entry name" value="Cytidine Deaminase, domain 2"/>
    <property type="match status" value="1"/>
</dbReference>
<dbReference type="PROSITE" id="PS51747">
    <property type="entry name" value="CYT_DCMP_DEAMINASES_2"/>
    <property type="match status" value="1"/>
</dbReference>
<dbReference type="OrthoDB" id="9802676at2"/>
<dbReference type="InterPro" id="IPR002125">
    <property type="entry name" value="CMP_dCMP_dom"/>
</dbReference>
<protein>
    <submittedName>
        <fullName evidence="4">CMP/dCMP deaminase, zinc-binding protein</fullName>
    </submittedName>
</protein>
<keyword evidence="1" id="KW-0479">Metal-binding</keyword>
<keyword evidence="5" id="KW-1185">Reference proteome</keyword>
<sequence length="134" mass="15093">MKFLDEYFMRQALKEAIYAFEKNEIPVGAIIGFKNNIIAQAHNLTKKLKDVSAHAELQVIGAAELYLKGKYKSLKECSLYVTLEPCIMCSGAILLAKLGSLVFGASNISFNKVIHNIESSLLLESFFKKRRKYL</sequence>
<gene>
    <name evidence="4" type="ORF">ASNER_074</name>
</gene>
<keyword evidence="2" id="KW-0862">Zinc</keyword>
<dbReference type="PATRIC" id="fig|1133592.3.peg.67"/>
<dbReference type="InterPro" id="IPR058535">
    <property type="entry name" value="MafB19-deam"/>
</dbReference>
<dbReference type="HOGENOM" id="CLU_025810_3_2_10"/>
<evidence type="ECO:0000259" key="3">
    <source>
        <dbReference type="PROSITE" id="PS51747"/>
    </source>
</evidence>
<evidence type="ECO:0000256" key="1">
    <source>
        <dbReference type="ARBA" id="ARBA00022723"/>
    </source>
</evidence>
<evidence type="ECO:0000313" key="4">
    <source>
        <dbReference type="EMBL" id="AGC66848.1"/>
    </source>
</evidence>
<organism evidence="4 5">
    <name type="scientific">Candidatus Uzinura diaspidicola str. ASNER</name>
    <dbReference type="NCBI Taxonomy" id="1133592"/>
    <lineage>
        <taxon>Bacteria</taxon>
        <taxon>Pseudomonadati</taxon>
        <taxon>Bacteroidota</taxon>
        <taxon>Flavobacteriia</taxon>
        <taxon>Flavobacteriales</taxon>
        <taxon>Candidatus Uzinura</taxon>
    </lineage>
</organism>
<dbReference type="AlphaFoldDB" id="L7VMQ9"/>
<dbReference type="PROSITE" id="PS00903">
    <property type="entry name" value="CYT_DCMP_DEAMINASES_1"/>
    <property type="match status" value="1"/>
</dbReference>